<organism evidence="1">
    <name type="scientific">Tetraselmis sp. GSL018</name>
    <dbReference type="NCBI Taxonomy" id="582737"/>
    <lineage>
        <taxon>Eukaryota</taxon>
        <taxon>Viridiplantae</taxon>
        <taxon>Chlorophyta</taxon>
        <taxon>core chlorophytes</taxon>
        <taxon>Chlorodendrophyceae</taxon>
        <taxon>Chlorodendrales</taxon>
        <taxon>Chlorodendraceae</taxon>
        <taxon>Tetraselmis</taxon>
    </lineage>
</organism>
<name>A0A061S5U9_9CHLO</name>
<evidence type="ECO:0000313" key="1">
    <source>
        <dbReference type="EMBL" id="JAC79603.1"/>
    </source>
</evidence>
<reference evidence="1" key="1">
    <citation type="submission" date="2014-05" db="EMBL/GenBank/DDBJ databases">
        <title>The transcriptome of the halophilic microalga Tetraselmis sp. GSL018 isolated from the Great Salt Lake, Utah.</title>
        <authorList>
            <person name="Jinkerson R.E."/>
            <person name="D'Adamo S."/>
            <person name="Posewitz M.C."/>
        </authorList>
    </citation>
    <scope>NUCLEOTIDE SEQUENCE</scope>
    <source>
        <strain evidence="1">GSL018</strain>
    </source>
</reference>
<gene>
    <name evidence="1" type="ORF">TSPGSL018_12307</name>
</gene>
<feature type="non-terminal residue" evidence="1">
    <location>
        <position position="93"/>
    </location>
</feature>
<dbReference type="EMBL" id="GBEZ01005737">
    <property type="protein sequence ID" value="JAC79603.1"/>
    <property type="molecule type" value="Transcribed_RNA"/>
</dbReference>
<proteinExistence type="predicted"/>
<dbReference type="AlphaFoldDB" id="A0A061S5U9"/>
<accession>A0A061S5U9</accession>
<sequence length="93" mass="10173">MAKSTVLFNISVHVVEQKLLFPSRFQNVTPSLRLLYANFISSGGLSLLALCLKYSPNTAKATASKTQREGMACLKSSIQKIVISVSTRVVAWL</sequence>
<protein>
    <submittedName>
        <fullName evidence="1">Uncharacterized protein</fullName>
    </submittedName>
</protein>